<evidence type="ECO:0000256" key="2">
    <source>
        <dbReference type="SAM" id="Phobius"/>
    </source>
</evidence>
<gene>
    <name evidence="3" type="ORF">BECKLFY1418A_GA0070994_11147</name>
</gene>
<feature type="transmembrane region" description="Helical" evidence="2">
    <location>
        <begin position="69"/>
        <end position="90"/>
    </location>
</feature>
<dbReference type="PANTHER" id="PTHR33219">
    <property type="entry name" value="YLMG HOMOLOG PROTEIN 2, CHLOROPLASTIC"/>
    <property type="match status" value="1"/>
</dbReference>
<feature type="transmembrane region" description="Helical" evidence="2">
    <location>
        <begin position="163"/>
        <end position="184"/>
    </location>
</feature>
<organism evidence="3">
    <name type="scientific">Candidatus Kentrum sp. LFY</name>
    <dbReference type="NCBI Taxonomy" id="2126342"/>
    <lineage>
        <taxon>Bacteria</taxon>
        <taxon>Pseudomonadati</taxon>
        <taxon>Pseudomonadota</taxon>
        <taxon>Gammaproteobacteria</taxon>
        <taxon>Candidatus Kentrum</taxon>
    </lineage>
</organism>
<keyword evidence="2" id="KW-0472">Membrane</keyword>
<dbReference type="GO" id="GO:0016020">
    <property type="term" value="C:membrane"/>
    <property type="evidence" value="ECO:0007669"/>
    <property type="project" value="InterPro"/>
</dbReference>
<proteinExistence type="inferred from homology"/>
<reference evidence="3" key="1">
    <citation type="submission" date="2019-02" db="EMBL/GenBank/DDBJ databases">
        <authorList>
            <person name="Gruber-Vodicka R. H."/>
            <person name="Seah K. B. B."/>
        </authorList>
    </citation>
    <scope>NUCLEOTIDE SEQUENCE</scope>
    <source>
        <strain evidence="3">BECK_M6</strain>
    </source>
</reference>
<dbReference type="PANTHER" id="PTHR33219:SF14">
    <property type="entry name" value="PROTEIN COFACTOR ASSEMBLY OF COMPLEX C SUBUNIT B CCB3, CHLOROPLASTIC-RELATED"/>
    <property type="match status" value="1"/>
</dbReference>
<accession>A0A450V630</accession>
<dbReference type="AlphaFoldDB" id="A0A450V630"/>
<feature type="transmembrane region" description="Helical" evidence="2">
    <location>
        <begin position="97"/>
        <end position="120"/>
    </location>
</feature>
<protein>
    <submittedName>
        <fullName evidence="3">YggT family protein</fullName>
    </submittedName>
</protein>
<dbReference type="InterPro" id="IPR003425">
    <property type="entry name" value="CCB3/YggT"/>
</dbReference>
<keyword evidence="2" id="KW-0812">Transmembrane</keyword>
<name>A0A450V630_9GAMM</name>
<evidence type="ECO:0000313" key="3">
    <source>
        <dbReference type="EMBL" id="VFK00254.1"/>
    </source>
</evidence>
<comment type="similarity">
    <text evidence="1">Belongs to the YggT family.</text>
</comment>
<feature type="transmembrane region" description="Helical" evidence="2">
    <location>
        <begin position="12"/>
        <end position="31"/>
    </location>
</feature>
<sequence length="194" mass="21260">MDNPYIGNAGTFLVETLIGIYIMAVMLRFIFQVVGADFYNPVSQFLVRVTDPPLQRLRRFIPGLWGLDLASVILLLILQSVEVWIVFAILGKGANPFGILIVSVARLLGLAIHIFMFSTIAHVIMSWLNPHVYNPMIGLLYSLTEPLLGPVRRVIAPIGGLDVSPIVVIVGLQLLLMVFIAPIADLGRGILMTG</sequence>
<keyword evidence="2" id="KW-1133">Transmembrane helix</keyword>
<dbReference type="EMBL" id="CAADFH010000114">
    <property type="protein sequence ID" value="VFK00254.1"/>
    <property type="molecule type" value="Genomic_DNA"/>
</dbReference>
<dbReference type="Pfam" id="PF02325">
    <property type="entry name" value="CCB3_YggT"/>
    <property type="match status" value="2"/>
</dbReference>
<evidence type="ECO:0000256" key="1">
    <source>
        <dbReference type="ARBA" id="ARBA00010894"/>
    </source>
</evidence>